<feature type="transmembrane region" description="Helical" evidence="1">
    <location>
        <begin position="21"/>
        <end position="44"/>
    </location>
</feature>
<evidence type="ECO:0000313" key="3">
    <source>
        <dbReference type="Proteomes" id="UP000034236"/>
    </source>
</evidence>
<sequence length="152" mass="17148">MRNFFKQKNKNQKVPNLPRGFTLIETLVAVSIFSVSILGLLIILSQGIADTNYAKKKIIAAYLTQEGIEYARNVRDTYVLYTETTGKNWSNFRDANIADITPSSPADSSFSRTIQKTIVNSEEVKIFSTVSWTQGSGNYSITFSENLFNWTQ</sequence>
<dbReference type="EMBL" id="LCBE01000001">
    <property type="protein sequence ID" value="KKS05202.1"/>
    <property type="molecule type" value="Genomic_DNA"/>
</dbReference>
<dbReference type="Proteomes" id="UP000034236">
    <property type="component" value="Unassembled WGS sequence"/>
</dbReference>
<evidence type="ECO:0000256" key="1">
    <source>
        <dbReference type="SAM" id="Phobius"/>
    </source>
</evidence>
<keyword evidence="1" id="KW-0812">Transmembrane</keyword>
<gene>
    <name evidence="2" type="ORF">UU58_C0001G0062</name>
</gene>
<organism evidence="2 3">
    <name type="scientific">Candidatus Nomurabacteria bacterium GW2011_GWA2_41_25</name>
    <dbReference type="NCBI Taxonomy" id="1618736"/>
    <lineage>
        <taxon>Bacteria</taxon>
        <taxon>Candidatus Nomuraibacteriota</taxon>
    </lineage>
</organism>
<proteinExistence type="predicted"/>
<dbReference type="PROSITE" id="PS00409">
    <property type="entry name" value="PROKAR_NTER_METHYL"/>
    <property type="match status" value="1"/>
</dbReference>
<dbReference type="NCBIfam" id="TIGR02532">
    <property type="entry name" value="IV_pilin_GFxxxE"/>
    <property type="match status" value="1"/>
</dbReference>
<dbReference type="InterPro" id="IPR012902">
    <property type="entry name" value="N_methyl_site"/>
</dbReference>
<comment type="caution">
    <text evidence="2">The sequence shown here is derived from an EMBL/GenBank/DDBJ whole genome shotgun (WGS) entry which is preliminary data.</text>
</comment>
<dbReference type="AlphaFoldDB" id="A0A0G0VZS4"/>
<name>A0A0G0VZS4_9BACT</name>
<evidence type="ECO:0000313" key="2">
    <source>
        <dbReference type="EMBL" id="KKS05202.1"/>
    </source>
</evidence>
<protein>
    <submittedName>
        <fullName evidence="2">Uncharacterized protein</fullName>
    </submittedName>
</protein>
<accession>A0A0G0VZS4</accession>
<keyword evidence="1" id="KW-1133">Transmembrane helix</keyword>
<reference evidence="2 3" key="1">
    <citation type="journal article" date="2015" name="Nature">
        <title>rRNA introns, odd ribosomes, and small enigmatic genomes across a large radiation of phyla.</title>
        <authorList>
            <person name="Brown C.T."/>
            <person name="Hug L.A."/>
            <person name="Thomas B.C."/>
            <person name="Sharon I."/>
            <person name="Castelle C.J."/>
            <person name="Singh A."/>
            <person name="Wilkins M.J."/>
            <person name="Williams K.H."/>
            <person name="Banfield J.F."/>
        </authorList>
    </citation>
    <scope>NUCLEOTIDE SEQUENCE [LARGE SCALE GENOMIC DNA]</scope>
</reference>
<dbReference type="Pfam" id="PF07963">
    <property type="entry name" value="N_methyl"/>
    <property type="match status" value="1"/>
</dbReference>
<keyword evidence="1" id="KW-0472">Membrane</keyword>